<dbReference type="InterPro" id="IPR001138">
    <property type="entry name" value="Zn2Cys6_DnaBD"/>
</dbReference>
<dbReference type="GO" id="GO:0006351">
    <property type="term" value="P:DNA-templated transcription"/>
    <property type="evidence" value="ECO:0007669"/>
    <property type="project" value="InterPro"/>
</dbReference>
<dbReference type="Pfam" id="PF04082">
    <property type="entry name" value="Fungal_trans"/>
    <property type="match status" value="1"/>
</dbReference>
<keyword evidence="4" id="KW-0804">Transcription</keyword>
<protein>
    <recommendedName>
        <fullName evidence="6">Zn(2)-C6 fungal-type domain-containing protein</fullName>
    </recommendedName>
</protein>
<evidence type="ECO:0000259" key="6">
    <source>
        <dbReference type="PROSITE" id="PS50048"/>
    </source>
</evidence>
<dbReference type="SMART" id="SM00066">
    <property type="entry name" value="GAL4"/>
    <property type="match status" value="1"/>
</dbReference>
<feature type="domain" description="Zn(2)-C6 fungal-type" evidence="6">
    <location>
        <begin position="16"/>
        <end position="46"/>
    </location>
</feature>
<dbReference type="SUPFAM" id="SSF57701">
    <property type="entry name" value="Zn2/Cys6 DNA-binding domain"/>
    <property type="match status" value="1"/>
</dbReference>
<dbReference type="PANTHER" id="PTHR47338">
    <property type="entry name" value="ZN(II)2CYS6 TRANSCRIPTION FACTOR (EUROFUNG)-RELATED"/>
    <property type="match status" value="1"/>
</dbReference>
<dbReference type="GO" id="GO:0000981">
    <property type="term" value="F:DNA-binding transcription factor activity, RNA polymerase II-specific"/>
    <property type="evidence" value="ECO:0007669"/>
    <property type="project" value="InterPro"/>
</dbReference>
<dbReference type="CDD" id="cd00067">
    <property type="entry name" value="GAL4"/>
    <property type="match status" value="1"/>
</dbReference>
<dbReference type="Gene3D" id="4.10.240.10">
    <property type="entry name" value="Zn(2)-C6 fungal-type DNA-binding domain"/>
    <property type="match status" value="1"/>
</dbReference>
<gene>
    <name evidence="7" type="ORF">AK830_g2441</name>
</gene>
<keyword evidence="5" id="KW-0539">Nucleus</keyword>
<evidence type="ECO:0000256" key="1">
    <source>
        <dbReference type="ARBA" id="ARBA00004123"/>
    </source>
</evidence>
<dbReference type="AlphaFoldDB" id="A0A0P7BRZ3"/>
<dbReference type="PROSITE" id="PS50048">
    <property type="entry name" value="ZN2_CY6_FUNGAL_2"/>
    <property type="match status" value="1"/>
</dbReference>
<evidence type="ECO:0000256" key="2">
    <source>
        <dbReference type="ARBA" id="ARBA00022723"/>
    </source>
</evidence>
<dbReference type="PANTHER" id="PTHR47338:SF20">
    <property type="entry name" value="ZN(II)2CYS6 TRANSCRIPTION FACTOR (EUROFUNG)"/>
    <property type="match status" value="1"/>
</dbReference>
<dbReference type="PROSITE" id="PS00463">
    <property type="entry name" value="ZN2_CY6_FUNGAL_1"/>
    <property type="match status" value="1"/>
</dbReference>
<dbReference type="GO" id="GO:0008270">
    <property type="term" value="F:zinc ion binding"/>
    <property type="evidence" value="ECO:0007669"/>
    <property type="project" value="InterPro"/>
</dbReference>
<dbReference type="GO" id="GO:0003677">
    <property type="term" value="F:DNA binding"/>
    <property type="evidence" value="ECO:0007669"/>
    <property type="project" value="InterPro"/>
</dbReference>
<accession>A0A0P7BRZ3</accession>
<dbReference type="InterPro" id="IPR007219">
    <property type="entry name" value="XnlR_reg_dom"/>
</dbReference>
<dbReference type="InterPro" id="IPR050815">
    <property type="entry name" value="TF_fung"/>
</dbReference>
<keyword evidence="3" id="KW-0805">Transcription regulation</keyword>
<dbReference type="InterPro" id="IPR036864">
    <property type="entry name" value="Zn2-C6_fun-type_DNA-bd_sf"/>
</dbReference>
<evidence type="ECO:0000256" key="4">
    <source>
        <dbReference type="ARBA" id="ARBA00023163"/>
    </source>
</evidence>
<evidence type="ECO:0000256" key="5">
    <source>
        <dbReference type="ARBA" id="ARBA00023242"/>
    </source>
</evidence>
<name>A0A0P7BRZ3_9HYPO</name>
<comment type="caution">
    <text evidence="7">The sequence shown here is derived from an EMBL/GenBank/DDBJ whole genome shotgun (WGS) entry which is preliminary data.</text>
</comment>
<keyword evidence="2" id="KW-0479">Metal-binding</keyword>
<reference evidence="7 8" key="1">
    <citation type="submission" date="2015-09" db="EMBL/GenBank/DDBJ databases">
        <title>Draft genome of a European isolate of the apple canker pathogen Neonectria ditissima.</title>
        <authorList>
            <person name="Gomez-Cortecero A."/>
            <person name="Harrison R.J."/>
            <person name="Armitage A.D."/>
        </authorList>
    </citation>
    <scope>NUCLEOTIDE SEQUENCE [LARGE SCALE GENOMIC DNA]</scope>
    <source>
        <strain evidence="7 8">R09/05</strain>
    </source>
</reference>
<keyword evidence="8" id="KW-1185">Reference proteome</keyword>
<proteinExistence type="predicted"/>
<dbReference type="Pfam" id="PF00172">
    <property type="entry name" value="Zn_clus"/>
    <property type="match status" value="1"/>
</dbReference>
<evidence type="ECO:0000313" key="7">
    <source>
        <dbReference type="EMBL" id="KPM44063.1"/>
    </source>
</evidence>
<comment type="subcellular location">
    <subcellularLocation>
        <location evidence="1">Nucleus</location>
    </subcellularLocation>
</comment>
<dbReference type="CDD" id="cd12148">
    <property type="entry name" value="fungal_TF_MHR"/>
    <property type="match status" value="1"/>
</dbReference>
<sequence length="495" mass="53636">MAADGGRSRPHRAAQVCASCKARKKRCDKMLPRCGYCTRVNFRCSYEPRPVPLTRPVSSNPTFLPFVPLPMDPSRPAALEATLYLQVLDLIQGTGQFVDDISTRYFQGIHRYIPFISRRRFQSSLTTLGAPPSAGSSVLLLCLGLITSSPKKGWGTGDPGTAPDSRLSGHRSLHLATKALFSQVQACFSPSVPLIQAGLLLALYEYAHGRPDDAFASIAGCARMGYAAHLHRGKPTRTGESIDSDALVEAEEAANTWWGLIIYERVFICEVTVPEQPLITTIAGGDSRLPTEPAILDQSNILGFSKISHVPVSSLSSLTVGSFGRAAQAAWLLDQVIKAFQDKSFESRLIQLQALDGAIQELLGALMQQSDGKIGALCEAIAILVRAIFTLHWHIIGHSHLAGNISSQSPGVSCQHSHAALDAATKMILDIVEAHDKPDSVLLLCTAPSYTYIVQAALKHIHRKSGWLEDDWLLGAEGRLRKALDGTNRAHIITP</sequence>
<evidence type="ECO:0000313" key="8">
    <source>
        <dbReference type="Proteomes" id="UP000050424"/>
    </source>
</evidence>
<dbReference type="EMBL" id="LKCW01000023">
    <property type="protein sequence ID" value="KPM44063.1"/>
    <property type="molecule type" value="Genomic_DNA"/>
</dbReference>
<organism evidence="7 8">
    <name type="scientific">Neonectria ditissima</name>
    <dbReference type="NCBI Taxonomy" id="78410"/>
    <lineage>
        <taxon>Eukaryota</taxon>
        <taxon>Fungi</taxon>
        <taxon>Dikarya</taxon>
        <taxon>Ascomycota</taxon>
        <taxon>Pezizomycotina</taxon>
        <taxon>Sordariomycetes</taxon>
        <taxon>Hypocreomycetidae</taxon>
        <taxon>Hypocreales</taxon>
        <taxon>Nectriaceae</taxon>
        <taxon>Neonectria</taxon>
    </lineage>
</organism>
<dbReference type="Proteomes" id="UP000050424">
    <property type="component" value="Unassembled WGS sequence"/>
</dbReference>
<dbReference type="OrthoDB" id="270167at2759"/>
<evidence type="ECO:0000256" key="3">
    <source>
        <dbReference type="ARBA" id="ARBA00023015"/>
    </source>
</evidence>
<dbReference type="GO" id="GO:0005634">
    <property type="term" value="C:nucleus"/>
    <property type="evidence" value="ECO:0007669"/>
    <property type="project" value="UniProtKB-SubCell"/>
</dbReference>